<organism evidence="1 2">
    <name type="scientific">Prosthecobacter algae</name>
    <dbReference type="NCBI Taxonomy" id="1144682"/>
    <lineage>
        <taxon>Bacteria</taxon>
        <taxon>Pseudomonadati</taxon>
        <taxon>Verrucomicrobiota</taxon>
        <taxon>Verrucomicrobiia</taxon>
        <taxon>Verrucomicrobiales</taxon>
        <taxon>Verrucomicrobiaceae</taxon>
        <taxon>Prosthecobacter</taxon>
    </lineage>
</organism>
<gene>
    <name evidence="1" type="ORF">GCM10023213_23830</name>
</gene>
<sequence length="151" mass="17491">MAVYYSFYIECYQEQDAVRIHDKLRAWTTEVHGREISMARVLVEPEGELWYVYANPKGPGYSPFGYGEGLNEPETVALLEDRLYELIASEVGIRRALCGYEAQDVFRSGGDNLLDLEDLDVHNLVFDRNLKPQREGVMELGSLYYRTRRRS</sequence>
<name>A0ABP9P503_9BACT</name>
<evidence type="ECO:0000313" key="2">
    <source>
        <dbReference type="Proteomes" id="UP001499852"/>
    </source>
</evidence>
<protein>
    <submittedName>
        <fullName evidence="1">Uncharacterized protein</fullName>
    </submittedName>
</protein>
<comment type="caution">
    <text evidence="1">The sequence shown here is derived from an EMBL/GenBank/DDBJ whole genome shotgun (WGS) entry which is preliminary data.</text>
</comment>
<dbReference type="RefSeq" id="WP_345736598.1">
    <property type="nucleotide sequence ID" value="NZ_BAABIA010000004.1"/>
</dbReference>
<keyword evidence="2" id="KW-1185">Reference proteome</keyword>
<dbReference type="Proteomes" id="UP001499852">
    <property type="component" value="Unassembled WGS sequence"/>
</dbReference>
<reference evidence="2" key="1">
    <citation type="journal article" date="2019" name="Int. J. Syst. Evol. Microbiol.">
        <title>The Global Catalogue of Microorganisms (GCM) 10K type strain sequencing project: providing services to taxonomists for standard genome sequencing and annotation.</title>
        <authorList>
            <consortium name="The Broad Institute Genomics Platform"/>
            <consortium name="The Broad Institute Genome Sequencing Center for Infectious Disease"/>
            <person name="Wu L."/>
            <person name="Ma J."/>
        </authorList>
    </citation>
    <scope>NUCLEOTIDE SEQUENCE [LARGE SCALE GENOMIC DNA]</scope>
    <source>
        <strain evidence="2">JCM 18053</strain>
    </source>
</reference>
<accession>A0ABP9P503</accession>
<dbReference type="EMBL" id="BAABIA010000004">
    <property type="protein sequence ID" value="GAA5140763.1"/>
    <property type="molecule type" value="Genomic_DNA"/>
</dbReference>
<evidence type="ECO:0000313" key="1">
    <source>
        <dbReference type="EMBL" id="GAA5140763.1"/>
    </source>
</evidence>
<proteinExistence type="predicted"/>